<proteinExistence type="predicted"/>
<evidence type="ECO:0000256" key="1">
    <source>
        <dbReference type="SAM" id="MobiDB-lite"/>
    </source>
</evidence>
<comment type="caution">
    <text evidence="2">The sequence shown here is derived from an EMBL/GenBank/DDBJ whole genome shotgun (WGS) entry which is preliminary data.</text>
</comment>
<protein>
    <submittedName>
        <fullName evidence="2">Uncharacterized protein</fullName>
    </submittedName>
</protein>
<name>A0A9J6GNT7_HAELO</name>
<gene>
    <name evidence="2" type="ORF">HPB48_020345</name>
</gene>
<reference evidence="2 3" key="1">
    <citation type="journal article" date="2020" name="Cell">
        <title>Large-Scale Comparative Analyses of Tick Genomes Elucidate Their Genetic Diversity and Vector Capacities.</title>
        <authorList>
            <consortium name="Tick Genome and Microbiome Consortium (TIGMIC)"/>
            <person name="Jia N."/>
            <person name="Wang J."/>
            <person name="Shi W."/>
            <person name="Du L."/>
            <person name="Sun Y."/>
            <person name="Zhan W."/>
            <person name="Jiang J.F."/>
            <person name="Wang Q."/>
            <person name="Zhang B."/>
            <person name="Ji P."/>
            <person name="Bell-Sakyi L."/>
            <person name="Cui X.M."/>
            <person name="Yuan T.T."/>
            <person name="Jiang B.G."/>
            <person name="Yang W.F."/>
            <person name="Lam T.T."/>
            <person name="Chang Q.C."/>
            <person name="Ding S.J."/>
            <person name="Wang X.J."/>
            <person name="Zhu J.G."/>
            <person name="Ruan X.D."/>
            <person name="Zhao L."/>
            <person name="Wei J.T."/>
            <person name="Ye R.Z."/>
            <person name="Que T.C."/>
            <person name="Du C.H."/>
            <person name="Zhou Y.H."/>
            <person name="Cheng J.X."/>
            <person name="Dai P.F."/>
            <person name="Guo W.B."/>
            <person name="Han X.H."/>
            <person name="Huang E.J."/>
            <person name="Li L.F."/>
            <person name="Wei W."/>
            <person name="Gao Y.C."/>
            <person name="Liu J.Z."/>
            <person name="Shao H.Z."/>
            <person name="Wang X."/>
            <person name="Wang C.C."/>
            <person name="Yang T.C."/>
            <person name="Huo Q.B."/>
            <person name="Li W."/>
            <person name="Chen H.Y."/>
            <person name="Chen S.E."/>
            <person name="Zhou L.G."/>
            <person name="Ni X.B."/>
            <person name="Tian J.H."/>
            <person name="Sheng Y."/>
            <person name="Liu T."/>
            <person name="Pan Y.S."/>
            <person name="Xia L.Y."/>
            <person name="Li J."/>
            <person name="Zhao F."/>
            <person name="Cao W.C."/>
        </authorList>
    </citation>
    <scope>NUCLEOTIDE SEQUENCE [LARGE SCALE GENOMIC DNA]</scope>
    <source>
        <strain evidence="2">HaeL-2018</strain>
    </source>
</reference>
<dbReference type="AlphaFoldDB" id="A0A9J6GNT7"/>
<dbReference type="VEuPathDB" id="VectorBase:HLOH_043026"/>
<sequence>MDNPVGEVILGNVAEVRDAATTNVIWRGQQHTSISSKEHPASKRMSKYSKVNDNSRRPNQNASPPSVRKVNEELRKCGETRGPATCICHQPIQHKPNEARFDSERRLHSSVLLRVGWQESYT</sequence>
<accession>A0A9J6GNT7</accession>
<dbReference type="EMBL" id="JABSTR010000007">
    <property type="protein sequence ID" value="KAH9376240.1"/>
    <property type="molecule type" value="Genomic_DNA"/>
</dbReference>
<evidence type="ECO:0000313" key="3">
    <source>
        <dbReference type="Proteomes" id="UP000821853"/>
    </source>
</evidence>
<feature type="region of interest" description="Disordered" evidence="1">
    <location>
        <begin position="28"/>
        <end position="75"/>
    </location>
</feature>
<organism evidence="2 3">
    <name type="scientific">Haemaphysalis longicornis</name>
    <name type="common">Bush tick</name>
    <dbReference type="NCBI Taxonomy" id="44386"/>
    <lineage>
        <taxon>Eukaryota</taxon>
        <taxon>Metazoa</taxon>
        <taxon>Ecdysozoa</taxon>
        <taxon>Arthropoda</taxon>
        <taxon>Chelicerata</taxon>
        <taxon>Arachnida</taxon>
        <taxon>Acari</taxon>
        <taxon>Parasitiformes</taxon>
        <taxon>Ixodida</taxon>
        <taxon>Ixodoidea</taxon>
        <taxon>Ixodidae</taxon>
        <taxon>Haemaphysalinae</taxon>
        <taxon>Haemaphysalis</taxon>
    </lineage>
</organism>
<feature type="compositionally biased region" description="Polar residues" evidence="1">
    <location>
        <begin position="49"/>
        <end position="64"/>
    </location>
</feature>
<evidence type="ECO:0000313" key="2">
    <source>
        <dbReference type="EMBL" id="KAH9376240.1"/>
    </source>
</evidence>
<keyword evidence="3" id="KW-1185">Reference proteome</keyword>
<dbReference type="Proteomes" id="UP000821853">
    <property type="component" value="Chromosome 5"/>
</dbReference>